<organism evidence="2">
    <name type="scientific">marine metagenome</name>
    <dbReference type="NCBI Taxonomy" id="408172"/>
    <lineage>
        <taxon>unclassified sequences</taxon>
        <taxon>metagenomes</taxon>
        <taxon>ecological metagenomes</taxon>
    </lineage>
</organism>
<accession>A0A382ZY19</accession>
<proteinExistence type="predicted"/>
<evidence type="ECO:0000259" key="1">
    <source>
        <dbReference type="Pfam" id="PF00389"/>
    </source>
</evidence>
<dbReference type="InterPro" id="IPR006139">
    <property type="entry name" value="D-isomer_2_OHA_DH_cat_dom"/>
</dbReference>
<dbReference type="GO" id="GO:0016616">
    <property type="term" value="F:oxidoreductase activity, acting on the CH-OH group of donors, NAD or NADP as acceptor"/>
    <property type="evidence" value="ECO:0007669"/>
    <property type="project" value="InterPro"/>
</dbReference>
<feature type="domain" description="D-isomer specific 2-hydroxyacid dehydrogenase catalytic" evidence="1">
    <location>
        <begin position="3"/>
        <end position="103"/>
    </location>
</feature>
<protein>
    <recommendedName>
        <fullName evidence="1">D-isomer specific 2-hydroxyacid dehydrogenase catalytic domain-containing protein</fullName>
    </recommendedName>
</protein>
<dbReference type="EMBL" id="UINC01187601">
    <property type="protein sequence ID" value="SVE00407.1"/>
    <property type="molecule type" value="Genomic_DNA"/>
</dbReference>
<evidence type="ECO:0000313" key="2">
    <source>
        <dbReference type="EMBL" id="SVE00407.1"/>
    </source>
</evidence>
<dbReference type="SUPFAM" id="SSF52283">
    <property type="entry name" value="Formate/glycerate dehydrogenase catalytic domain-like"/>
    <property type="match status" value="1"/>
</dbReference>
<reference evidence="2" key="1">
    <citation type="submission" date="2018-05" db="EMBL/GenBank/DDBJ databases">
        <authorList>
            <person name="Lanie J.A."/>
            <person name="Ng W.-L."/>
            <person name="Kazmierczak K.M."/>
            <person name="Andrzejewski T.M."/>
            <person name="Davidsen T.M."/>
            <person name="Wayne K.J."/>
            <person name="Tettelin H."/>
            <person name="Glass J.I."/>
            <person name="Rusch D."/>
            <person name="Podicherti R."/>
            <person name="Tsui H.-C.T."/>
            <person name="Winkler M.E."/>
        </authorList>
    </citation>
    <scope>NUCLEOTIDE SEQUENCE</scope>
</reference>
<name>A0A382ZY19_9ZZZZ</name>
<dbReference type="PANTHER" id="PTHR42938">
    <property type="entry name" value="FORMATE DEHYDROGENASE 1"/>
    <property type="match status" value="1"/>
</dbReference>
<dbReference type="GO" id="GO:0051287">
    <property type="term" value="F:NAD binding"/>
    <property type="evidence" value="ECO:0007669"/>
    <property type="project" value="InterPro"/>
</dbReference>
<sequence>MKVLISDKMDPRCVETLEANEGVVVDVQTGLSADELIGCIGEYDGLVVRSATKVTAEVFAAAENLKVVGRAGAGVDNIDVEASTRCGVIVMNTPGGNSVSTAE</sequence>
<dbReference type="FunFam" id="3.40.50.720:FF:000038">
    <property type="entry name" value="D-3-phosphoglycerate dehydrogenase"/>
    <property type="match status" value="1"/>
</dbReference>
<gene>
    <name evidence="2" type="ORF">METZ01_LOCUS453261</name>
</gene>
<dbReference type="PANTHER" id="PTHR42938:SF47">
    <property type="entry name" value="HYDROXYPYRUVATE REDUCTASE"/>
    <property type="match status" value="1"/>
</dbReference>
<dbReference type="Pfam" id="PF00389">
    <property type="entry name" value="2-Hacid_dh"/>
    <property type="match status" value="1"/>
</dbReference>
<dbReference type="Gene3D" id="3.40.50.720">
    <property type="entry name" value="NAD(P)-binding Rossmann-like Domain"/>
    <property type="match status" value="1"/>
</dbReference>
<dbReference type="AlphaFoldDB" id="A0A382ZY19"/>
<feature type="non-terminal residue" evidence="2">
    <location>
        <position position="103"/>
    </location>
</feature>